<feature type="region of interest" description="Disordered" evidence="1">
    <location>
        <begin position="362"/>
        <end position="395"/>
    </location>
</feature>
<dbReference type="GO" id="GO:0005576">
    <property type="term" value="C:extracellular region"/>
    <property type="evidence" value="ECO:0007669"/>
    <property type="project" value="TreeGrafter"/>
</dbReference>
<dbReference type="InterPro" id="IPR005693">
    <property type="entry name" value="Mce"/>
</dbReference>
<dbReference type="EMBL" id="QGTX01000001">
    <property type="protein sequence ID" value="PWW22752.1"/>
    <property type="molecule type" value="Genomic_DNA"/>
</dbReference>
<evidence type="ECO:0000256" key="1">
    <source>
        <dbReference type="SAM" id="MobiDB-lite"/>
    </source>
</evidence>
<sequence>MITRRIKLQLLAFVSVALLGISYVGFNHVGLDRLLLGSGFDVAADFRDSGGIFVNAEVTYRGVAVGRVSDMRLTDDGVRVTMTIDPDAAPIPADTDAVVANRSAVGEQYVDLRPASADGPFLAEGAVIPQSRTAIPIPVEQLLLDVDGLVTSLDAEDLRIVVDELGRAFAGAGDDLARLLDNGDLLLARAEQSLPQTLRLITDGRTVLQTQAESRSAIEQWAGDLRAVSDTLVEIDPDLRGLVVNAPDAGAALQDLVDNAGPGLGSLVRNLDVLNGVTIPRLDGVEQLLVTYPDVVSGGFSVVRNDGGTLRAHFGLVLNADDPRACTSGYVSTGRTPTPGAVASVDVDSVGCDVVGGADPIPGDGVDESGSNIRGAQNIGGDGGVGSPGPQGQAGALAPVATVVDDVLGGLLGGVPFARTTG</sequence>
<dbReference type="AlphaFoldDB" id="A0A317QHG4"/>
<organism evidence="4 5">
    <name type="scientific">Geodermatophilus normandii</name>
    <dbReference type="NCBI Taxonomy" id="1137989"/>
    <lineage>
        <taxon>Bacteria</taxon>
        <taxon>Bacillati</taxon>
        <taxon>Actinomycetota</taxon>
        <taxon>Actinomycetes</taxon>
        <taxon>Geodermatophilales</taxon>
        <taxon>Geodermatophilaceae</taxon>
        <taxon>Geodermatophilus</taxon>
    </lineage>
</organism>
<feature type="compositionally biased region" description="Gly residues" evidence="1">
    <location>
        <begin position="378"/>
        <end position="389"/>
    </location>
</feature>
<accession>A0A317QHG4</accession>
<evidence type="ECO:0000313" key="5">
    <source>
        <dbReference type="Proteomes" id="UP000246661"/>
    </source>
</evidence>
<feature type="domain" description="Mce/MlaD" evidence="2">
    <location>
        <begin position="41"/>
        <end position="114"/>
    </location>
</feature>
<proteinExistence type="predicted"/>
<dbReference type="InterPro" id="IPR052336">
    <property type="entry name" value="MlaD_Phospholipid_Transporter"/>
</dbReference>
<dbReference type="PANTHER" id="PTHR33371">
    <property type="entry name" value="INTERMEMBRANE PHOSPHOLIPID TRANSPORT SYSTEM BINDING PROTEIN MLAD-RELATED"/>
    <property type="match status" value="1"/>
</dbReference>
<dbReference type="Proteomes" id="UP000246661">
    <property type="component" value="Unassembled WGS sequence"/>
</dbReference>
<dbReference type="InterPro" id="IPR003399">
    <property type="entry name" value="Mce/MlaD"/>
</dbReference>
<dbReference type="OrthoDB" id="4741753at2"/>
<evidence type="ECO:0000313" key="4">
    <source>
        <dbReference type="EMBL" id="PWW22752.1"/>
    </source>
</evidence>
<evidence type="ECO:0000259" key="2">
    <source>
        <dbReference type="Pfam" id="PF02470"/>
    </source>
</evidence>
<dbReference type="NCBIfam" id="TIGR00996">
    <property type="entry name" value="Mtu_fam_mce"/>
    <property type="match status" value="1"/>
</dbReference>
<reference evidence="5" key="1">
    <citation type="submission" date="2018-05" db="EMBL/GenBank/DDBJ databases">
        <authorList>
            <person name="Klenk H.-P."/>
            <person name="Huntemann M."/>
            <person name="Clum A."/>
            <person name="Pillay M."/>
            <person name="Palaniappan K."/>
            <person name="Varghese N."/>
            <person name="Mikhailova N."/>
            <person name="Stamatis D."/>
            <person name="Reddy T."/>
            <person name="Daum C."/>
            <person name="Shapiro N."/>
            <person name="Ivanova N."/>
            <person name="Kyrpides N."/>
            <person name="Woyke T."/>
        </authorList>
    </citation>
    <scope>NUCLEOTIDE SEQUENCE [LARGE SCALE GENOMIC DNA]</scope>
    <source>
        <strain evidence="5">DSM 45417</strain>
    </source>
</reference>
<gene>
    <name evidence="4" type="ORF">JD79_01915</name>
</gene>
<dbReference type="InterPro" id="IPR024516">
    <property type="entry name" value="Mce_C"/>
</dbReference>
<protein>
    <submittedName>
        <fullName evidence="4">Phospholipid/cholesterol/gamma-HCH transport system substrate-binding protein</fullName>
    </submittedName>
</protein>
<evidence type="ECO:0000259" key="3">
    <source>
        <dbReference type="Pfam" id="PF11887"/>
    </source>
</evidence>
<dbReference type="Pfam" id="PF11887">
    <property type="entry name" value="Mce4_CUP1"/>
    <property type="match status" value="1"/>
</dbReference>
<feature type="domain" description="Mammalian cell entry C-terminal" evidence="3">
    <location>
        <begin position="122"/>
        <end position="271"/>
    </location>
</feature>
<comment type="caution">
    <text evidence="4">The sequence shown here is derived from an EMBL/GenBank/DDBJ whole genome shotgun (WGS) entry which is preliminary data.</text>
</comment>
<keyword evidence="5" id="KW-1185">Reference proteome</keyword>
<name>A0A317QHG4_9ACTN</name>
<dbReference type="Pfam" id="PF02470">
    <property type="entry name" value="MlaD"/>
    <property type="match status" value="1"/>
</dbReference>
<dbReference type="RefSeq" id="WP_110005304.1">
    <property type="nucleotide sequence ID" value="NZ_QGTX01000001.1"/>
</dbReference>
<dbReference type="PANTHER" id="PTHR33371:SF16">
    <property type="entry name" value="MCE-FAMILY PROTEIN MCE3F"/>
    <property type="match status" value="1"/>
</dbReference>